<keyword evidence="1" id="KW-0812">Transmembrane</keyword>
<feature type="transmembrane region" description="Helical" evidence="1">
    <location>
        <begin position="54"/>
        <end position="73"/>
    </location>
</feature>
<name>A0A5N6LME4_9ASTR</name>
<keyword evidence="1" id="KW-0472">Membrane</keyword>
<sequence length="279" mass="31180">MALLLGTGTSLLRVKGKSWFNGCFIICGCTRDNWTGPVRMPSESASALRILKSGATPTAMLTLILVNLWLLIGSRITSKLIYLGVDPWLIAGSTAIFFLISWWVNLVMAATFLTSWWVMLCTPGWLVWYIDVIGDIGAIQLRMDLAACESWTCFWLVWSGWPRAVKLLNLAAVIDGPAGTLIGICRRGIGKIYRFGCCSSWPFSEPGGCYMMMPWHIDFGTLVIFASNMACHHANDALWDGTLWTLYMVSGWKLKILCSPTDLDWYSLLRMCYVPLNHA</sequence>
<keyword evidence="1" id="KW-1133">Transmembrane helix</keyword>
<protein>
    <submittedName>
        <fullName evidence="2">Uncharacterized protein</fullName>
    </submittedName>
</protein>
<organism evidence="2 3">
    <name type="scientific">Mikania micrantha</name>
    <name type="common">bitter vine</name>
    <dbReference type="NCBI Taxonomy" id="192012"/>
    <lineage>
        <taxon>Eukaryota</taxon>
        <taxon>Viridiplantae</taxon>
        <taxon>Streptophyta</taxon>
        <taxon>Embryophyta</taxon>
        <taxon>Tracheophyta</taxon>
        <taxon>Spermatophyta</taxon>
        <taxon>Magnoliopsida</taxon>
        <taxon>eudicotyledons</taxon>
        <taxon>Gunneridae</taxon>
        <taxon>Pentapetalae</taxon>
        <taxon>asterids</taxon>
        <taxon>campanulids</taxon>
        <taxon>Asterales</taxon>
        <taxon>Asteraceae</taxon>
        <taxon>Asteroideae</taxon>
        <taxon>Heliantheae alliance</taxon>
        <taxon>Eupatorieae</taxon>
        <taxon>Mikania</taxon>
    </lineage>
</organism>
<feature type="transmembrane region" description="Helical" evidence="1">
    <location>
        <begin position="106"/>
        <end position="129"/>
    </location>
</feature>
<proteinExistence type="predicted"/>
<reference evidence="2 3" key="1">
    <citation type="submission" date="2019-05" db="EMBL/GenBank/DDBJ databases">
        <title>Mikania micrantha, genome provides insights into the molecular mechanism of rapid growth.</title>
        <authorList>
            <person name="Liu B."/>
        </authorList>
    </citation>
    <scope>NUCLEOTIDE SEQUENCE [LARGE SCALE GENOMIC DNA]</scope>
    <source>
        <strain evidence="2">NLD-2019</strain>
        <tissue evidence="2">Leaf</tissue>
    </source>
</reference>
<dbReference type="EMBL" id="SZYD01000019">
    <property type="protein sequence ID" value="KAD2393334.1"/>
    <property type="molecule type" value="Genomic_DNA"/>
</dbReference>
<gene>
    <name evidence="2" type="ORF">E3N88_40311</name>
</gene>
<dbReference type="Proteomes" id="UP000326396">
    <property type="component" value="Linkage Group LG9"/>
</dbReference>
<dbReference type="AlphaFoldDB" id="A0A5N6LME4"/>
<evidence type="ECO:0000313" key="2">
    <source>
        <dbReference type="EMBL" id="KAD2393334.1"/>
    </source>
</evidence>
<evidence type="ECO:0000313" key="3">
    <source>
        <dbReference type="Proteomes" id="UP000326396"/>
    </source>
</evidence>
<feature type="transmembrane region" description="Helical" evidence="1">
    <location>
        <begin position="80"/>
        <end position="100"/>
    </location>
</feature>
<evidence type="ECO:0000256" key="1">
    <source>
        <dbReference type="SAM" id="Phobius"/>
    </source>
</evidence>
<keyword evidence="3" id="KW-1185">Reference proteome</keyword>
<comment type="caution">
    <text evidence="2">The sequence shown here is derived from an EMBL/GenBank/DDBJ whole genome shotgun (WGS) entry which is preliminary data.</text>
</comment>
<accession>A0A5N6LME4</accession>